<reference evidence="2" key="2">
    <citation type="submission" date="2015-06" db="UniProtKB">
        <authorList>
            <consortium name="EnsemblProtists"/>
        </authorList>
    </citation>
    <scope>IDENTIFICATION</scope>
    <source>
        <strain evidence="2">Emoy2</strain>
    </source>
</reference>
<evidence type="ECO:0000256" key="1">
    <source>
        <dbReference type="SAM" id="MobiDB-lite"/>
    </source>
</evidence>
<keyword evidence="3" id="KW-1185">Reference proteome</keyword>
<dbReference type="AlphaFoldDB" id="M4BQS7"/>
<dbReference type="EnsemblProtists" id="HpaT808766">
    <property type="protein sequence ID" value="HpaP808766"/>
    <property type="gene ID" value="HpaG808766"/>
</dbReference>
<dbReference type="HOGENOM" id="CLU_2351150_0_0_1"/>
<evidence type="ECO:0000313" key="2">
    <source>
        <dbReference type="EnsemblProtists" id="HpaP808766"/>
    </source>
</evidence>
<dbReference type="VEuPathDB" id="FungiDB:HpaG808766"/>
<organism evidence="2 3">
    <name type="scientific">Hyaloperonospora arabidopsidis (strain Emoy2)</name>
    <name type="common">Downy mildew agent</name>
    <name type="synonym">Peronospora arabidopsidis</name>
    <dbReference type="NCBI Taxonomy" id="559515"/>
    <lineage>
        <taxon>Eukaryota</taxon>
        <taxon>Sar</taxon>
        <taxon>Stramenopiles</taxon>
        <taxon>Oomycota</taxon>
        <taxon>Peronosporomycetes</taxon>
        <taxon>Peronosporales</taxon>
        <taxon>Peronosporaceae</taxon>
        <taxon>Hyaloperonospora</taxon>
    </lineage>
</organism>
<dbReference type="EMBL" id="JH598593">
    <property type="status" value="NOT_ANNOTATED_CDS"/>
    <property type="molecule type" value="Genomic_DNA"/>
</dbReference>
<name>M4BQS7_HYAAE</name>
<feature type="compositionally biased region" description="Polar residues" evidence="1">
    <location>
        <begin position="42"/>
        <end position="52"/>
    </location>
</feature>
<evidence type="ECO:0008006" key="4">
    <source>
        <dbReference type="Google" id="ProtNLM"/>
    </source>
</evidence>
<dbReference type="Proteomes" id="UP000011713">
    <property type="component" value="Unassembled WGS sequence"/>
</dbReference>
<feature type="region of interest" description="Disordered" evidence="1">
    <location>
        <begin position="1"/>
        <end position="57"/>
    </location>
</feature>
<reference evidence="3" key="1">
    <citation type="journal article" date="2010" name="Science">
        <title>Signatures of adaptation to obligate biotrophy in the Hyaloperonospora arabidopsidis genome.</title>
        <authorList>
            <person name="Baxter L."/>
            <person name="Tripathy S."/>
            <person name="Ishaque N."/>
            <person name="Boot N."/>
            <person name="Cabral A."/>
            <person name="Kemen E."/>
            <person name="Thines M."/>
            <person name="Ah-Fong A."/>
            <person name="Anderson R."/>
            <person name="Badejoko W."/>
            <person name="Bittner-Eddy P."/>
            <person name="Boore J.L."/>
            <person name="Chibucos M.C."/>
            <person name="Coates M."/>
            <person name="Dehal P."/>
            <person name="Delehaunty K."/>
            <person name="Dong S."/>
            <person name="Downton P."/>
            <person name="Dumas B."/>
            <person name="Fabro G."/>
            <person name="Fronick C."/>
            <person name="Fuerstenberg S.I."/>
            <person name="Fulton L."/>
            <person name="Gaulin E."/>
            <person name="Govers F."/>
            <person name="Hughes L."/>
            <person name="Humphray S."/>
            <person name="Jiang R.H."/>
            <person name="Judelson H."/>
            <person name="Kamoun S."/>
            <person name="Kyung K."/>
            <person name="Meijer H."/>
            <person name="Minx P."/>
            <person name="Morris P."/>
            <person name="Nelson J."/>
            <person name="Phuntumart V."/>
            <person name="Qutob D."/>
            <person name="Rehmany A."/>
            <person name="Rougon-Cardoso A."/>
            <person name="Ryden P."/>
            <person name="Torto-Alalibo T."/>
            <person name="Studholme D."/>
            <person name="Wang Y."/>
            <person name="Win J."/>
            <person name="Wood J."/>
            <person name="Clifton S.W."/>
            <person name="Rogers J."/>
            <person name="Van den Ackerveken G."/>
            <person name="Jones J.D."/>
            <person name="McDowell J.M."/>
            <person name="Beynon J."/>
            <person name="Tyler B.M."/>
        </authorList>
    </citation>
    <scope>NUCLEOTIDE SEQUENCE [LARGE SCALE GENOMIC DNA]</scope>
    <source>
        <strain evidence="3">Emoy2</strain>
    </source>
</reference>
<evidence type="ECO:0000313" key="3">
    <source>
        <dbReference type="Proteomes" id="UP000011713"/>
    </source>
</evidence>
<accession>M4BQS7</accession>
<protein>
    <recommendedName>
        <fullName evidence="4">RxLR effector candidate protein</fullName>
    </recommendedName>
</protein>
<dbReference type="InParanoid" id="M4BQS7"/>
<proteinExistence type="predicted"/>
<sequence>MGGSVVCGSREKRSAGYPSAGHVDDGSNHPAKRRSSYSSRSAHNSPTRSLSMSPVPRRELLQDYTLRPVVRLGTFEHVVSPSRPEEQEVYYEVMARD</sequence>